<gene>
    <name evidence="2" type="ORF">H8S40_11405</name>
</gene>
<dbReference type="PANTHER" id="PTHR36928">
    <property type="entry name" value="PHOSPHATASE YCDX-RELATED"/>
    <property type="match status" value="1"/>
</dbReference>
<dbReference type="CDD" id="cd07437">
    <property type="entry name" value="PHP_HisPPase_Ycdx_like"/>
    <property type="match status" value="1"/>
</dbReference>
<name>A0ABR7G9Q6_9FIRM</name>
<evidence type="ECO:0000313" key="2">
    <source>
        <dbReference type="EMBL" id="MBC5684157.1"/>
    </source>
</evidence>
<feature type="domain" description="Polymerase/histidinol phosphatase N-terminal" evidence="1">
    <location>
        <begin position="6"/>
        <end position="81"/>
    </location>
</feature>
<dbReference type="PANTHER" id="PTHR36928:SF1">
    <property type="entry name" value="PHOSPHATASE YCDX-RELATED"/>
    <property type="match status" value="1"/>
</dbReference>
<dbReference type="InterPro" id="IPR004013">
    <property type="entry name" value="PHP_dom"/>
</dbReference>
<dbReference type="Proteomes" id="UP000631576">
    <property type="component" value="Unassembled WGS sequence"/>
</dbReference>
<proteinExistence type="predicted"/>
<evidence type="ECO:0000259" key="1">
    <source>
        <dbReference type="SMART" id="SM00481"/>
    </source>
</evidence>
<dbReference type="InterPro" id="IPR050243">
    <property type="entry name" value="PHP_phosphatase"/>
</dbReference>
<dbReference type="SMART" id="SM00481">
    <property type="entry name" value="POLIIIAc"/>
    <property type="match status" value="1"/>
</dbReference>
<accession>A0ABR7G9Q6</accession>
<comment type="caution">
    <text evidence="2">The sequence shown here is derived from an EMBL/GenBank/DDBJ whole genome shotgun (WGS) entry which is preliminary data.</text>
</comment>
<dbReference type="RefSeq" id="WP_118724208.1">
    <property type="nucleotide sequence ID" value="NZ_JACOPE010000001.1"/>
</dbReference>
<evidence type="ECO:0000313" key="3">
    <source>
        <dbReference type="Proteomes" id="UP000631576"/>
    </source>
</evidence>
<dbReference type="SUPFAM" id="SSF89550">
    <property type="entry name" value="PHP domain-like"/>
    <property type="match status" value="1"/>
</dbReference>
<sequence length="243" mass="26843">MFSIELDIHTHTIASGHASTATITDMVKAASAAHLKLLGISDHGPATLGGGKPSYFRSLPMAARKRLGINMLYGIEANITDYNGTLDLEDSLLAGLDYVIASIHKPVLKPGTEAENTKAYLRAMENPFVSILGHCDDVKYPVDYLAIIKSAMEHQVILEINNSSLSPDGYRGDTKFNDLMILNLCKHFHYPVLLSSDSHGPEHVGDFRYALELVEQAEFPKELVLNYSTNELMSWLEKRKVAI</sequence>
<dbReference type="Gene3D" id="3.20.20.140">
    <property type="entry name" value="Metal-dependent hydrolases"/>
    <property type="match status" value="1"/>
</dbReference>
<organism evidence="2 3">
    <name type="scientific">Ruminococcus hominis</name>
    <dbReference type="NCBI Taxonomy" id="2763065"/>
    <lineage>
        <taxon>Bacteria</taxon>
        <taxon>Bacillati</taxon>
        <taxon>Bacillota</taxon>
        <taxon>Clostridia</taxon>
        <taxon>Eubacteriales</taxon>
        <taxon>Oscillospiraceae</taxon>
        <taxon>Ruminococcus</taxon>
    </lineage>
</organism>
<reference evidence="2 3" key="1">
    <citation type="submission" date="2020-08" db="EMBL/GenBank/DDBJ databases">
        <title>Genome public.</title>
        <authorList>
            <person name="Liu C."/>
            <person name="Sun Q."/>
        </authorList>
    </citation>
    <scope>NUCLEOTIDE SEQUENCE [LARGE SCALE GENOMIC DNA]</scope>
    <source>
        <strain evidence="2 3">NSJ-13</strain>
    </source>
</reference>
<dbReference type="EMBL" id="JACOPE010000001">
    <property type="protein sequence ID" value="MBC5684157.1"/>
    <property type="molecule type" value="Genomic_DNA"/>
</dbReference>
<dbReference type="Pfam" id="PF02811">
    <property type="entry name" value="PHP"/>
    <property type="match status" value="1"/>
</dbReference>
<dbReference type="InterPro" id="IPR003141">
    <property type="entry name" value="Pol/His_phosphatase_N"/>
</dbReference>
<protein>
    <submittedName>
        <fullName evidence="2">Phosphatase</fullName>
    </submittedName>
</protein>
<dbReference type="InterPro" id="IPR016195">
    <property type="entry name" value="Pol/histidinol_Pase-like"/>
</dbReference>
<keyword evidence="3" id="KW-1185">Reference proteome</keyword>